<dbReference type="PANTHER" id="PTHR39419">
    <property type="entry name" value="SLL0814 PROTEIN"/>
    <property type="match status" value="1"/>
</dbReference>
<keyword evidence="1" id="KW-0812">Transmembrane</keyword>
<keyword evidence="1" id="KW-1133">Transmembrane helix</keyword>
<evidence type="ECO:0000313" key="3">
    <source>
        <dbReference type="Proteomes" id="UP000000577"/>
    </source>
</evidence>
<feature type="transmembrane region" description="Helical" evidence="1">
    <location>
        <begin position="169"/>
        <end position="190"/>
    </location>
</feature>
<dbReference type="KEGG" id="gsu:GSU1898"/>
<dbReference type="Proteomes" id="UP000000577">
    <property type="component" value="Chromosome"/>
</dbReference>
<dbReference type="RefSeq" id="WP_010942543.1">
    <property type="nucleotide sequence ID" value="NC_002939.5"/>
</dbReference>
<protein>
    <submittedName>
        <fullName evidence="2">Membrane protein, putative</fullName>
    </submittedName>
</protein>
<dbReference type="EMBL" id="AE017180">
    <property type="protein sequence ID" value="AAR35274.1"/>
    <property type="molecule type" value="Genomic_DNA"/>
</dbReference>
<dbReference type="HOGENOM" id="CLU_086312_0_0_7"/>
<dbReference type="EnsemblBacteria" id="AAR35274">
    <property type="protein sequence ID" value="AAR35274"/>
    <property type="gene ID" value="GSU1898"/>
</dbReference>
<evidence type="ECO:0000256" key="1">
    <source>
        <dbReference type="SAM" id="Phobius"/>
    </source>
</evidence>
<feature type="transmembrane region" description="Helical" evidence="1">
    <location>
        <begin position="88"/>
        <end position="106"/>
    </location>
</feature>
<dbReference type="Pfam" id="PF04240">
    <property type="entry name" value="Caroten_synth"/>
    <property type="match status" value="1"/>
</dbReference>
<gene>
    <name evidence="2" type="ordered locus">GSU1898</name>
</gene>
<keyword evidence="1" id="KW-0472">Membrane</keyword>
<dbReference type="eggNOG" id="COG2324">
    <property type="taxonomic scope" value="Bacteria"/>
</dbReference>
<feature type="transmembrane region" description="Helical" evidence="1">
    <location>
        <begin position="47"/>
        <end position="68"/>
    </location>
</feature>
<keyword evidence="3" id="KW-1185">Reference proteome</keyword>
<dbReference type="InterPro" id="IPR007354">
    <property type="entry name" value="CruF-like"/>
</dbReference>
<name>Q74BY0_GEOSL</name>
<accession>Q74BY0</accession>
<dbReference type="InParanoid" id="Q74BY0"/>
<dbReference type="PANTHER" id="PTHR39419:SF1">
    <property type="entry name" value="SLL0814 PROTEIN"/>
    <property type="match status" value="1"/>
</dbReference>
<feature type="transmembrane region" description="Helical" evidence="1">
    <location>
        <begin position="17"/>
        <end position="35"/>
    </location>
</feature>
<organism evidence="2 3">
    <name type="scientific">Geobacter sulfurreducens (strain ATCC 51573 / DSM 12127 / PCA)</name>
    <dbReference type="NCBI Taxonomy" id="243231"/>
    <lineage>
        <taxon>Bacteria</taxon>
        <taxon>Pseudomonadati</taxon>
        <taxon>Thermodesulfobacteriota</taxon>
        <taxon>Desulfuromonadia</taxon>
        <taxon>Geobacterales</taxon>
        <taxon>Geobacteraceae</taxon>
        <taxon>Geobacter</taxon>
    </lineage>
</organism>
<dbReference type="PATRIC" id="fig|243231.5.peg.1936"/>
<sequence length="290" mass="32893">MEDVLRIAVGTVTMRPYVFAFFAAYLVAAVPHLGWRKTLLFTAAGYLISFASEFSSINTGIPYGWYYYIDTTRDRELWIAGVPFFDSLSYVFLAYCSYATALFVVSPIKAWRWDLVTLESRSIRGSFAVLFLGALFQVFLDIIIDPVALQGYRWFLGQIYGYREPGIHFGVPISNYVGWWVVSVIMVFVLQRIDLWCEGKDGKPAGVANPPLRSLYGPILYLSVLVFNLAVTLWLGEHLMALTGILIYVLAGSIAIVTIVRRTNRYRKEELAEHLRDYPWSAVSGRCAKE</sequence>
<reference evidence="2 3" key="1">
    <citation type="journal article" date="2003" name="Science">
        <title>Genome of Geobacter sulfurreducens: metal reduction in subsurface environments.</title>
        <authorList>
            <person name="Methe B.A."/>
            <person name="Nelson K.E."/>
            <person name="Eisen J.A."/>
            <person name="Paulsen I.T."/>
            <person name="Nelson W."/>
            <person name="Heidelberg J.F."/>
            <person name="Wu D."/>
            <person name="Wu M."/>
            <person name="Ward N."/>
            <person name="Beanan M.J."/>
            <person name="Dodson R.J."/>
            <person name="Madupu R."/>
            <person name="Brinkac L.M."/>
            <person name="Daugherty S.C."/>
            <person name="DeBoy R.T."/>
            <person name="Durkin A.S."/>
            <person name="Gwinn M."/>
            <person name="Kolonay J.F."/>
            <person name="Sullivan S.A."/>
            <person name="Haft D.H."/>
            <person name="Selengut J."/>
            <person name="Davidsen T.M."/>
            <person name="Zafar N."/>
            <person name="White O."/>
            <person name="Tran B."/>
            <person name="Romero C."/>
            <person name="Forberger H.A."/>
            <person name="Weidman J."/>
            <person name="Khouri H."/>
            <person name="Feldblyum T.V."/>
            <person name="Utterback T.R."/>
            <person name="Van Aken S.E."/>
            <person name="Lovley D.R."/>
            <person name="Fraser C.M."/>
        </authorList>
    </citation>
    <scope>NUCLEOTIDE SEQUENCE [LARGE SCALE GENOMIC DNA]</scope>
    <source>
        <strain evidence="3">ATCC 51573 / DSM 12127 / PCA</strain>
    </source>
</reference>
<dbReference type="OrthoDB" id="9811293at2"/>
<reference evidence="2 3" key="2">
    <citation type="journal article" date="2012" name="BMC Genomics">
        <title>Comparative genomic analysis of Geobacter sulfurreducens KN400, a strain with enhanced capacity for extracellular electron transfer and electricity production.</title>
        <authorList>
            <person name="Butler J.E."/>
            <person name="Young N.D."/>
            <person name="Aklujkar M."/>
            <person name="Lovley D.R."/>
        </authorList>
    </citation>
    <scope>NUCLEOTIDE SEQUENCE [LARGE SCALE GENOMIC DNA]</scope>
    <source>
        <strain evidence="3">ATCC 51573 / DSM 12127 / PCA</strain>
    </source>
</reference>
<feature type="transmembrane region" description="Helical" evidence="1">
    <location>
        <begin position="127"/>
        <end position="149"/>
    </location>
</feature>
<dbReference type="STRING" id="243231.GSU1898"/>
<feature type="transmembrane region" description="Helical" evidence="1">
    <location>
        <begin position="215"/>
        <end position="235"/>
    </location>
</feature>
<dbReference type="AlphaFoldDB" id="Q74BY0"/>
<feature type="transmembrane region" description="Helical" evidence="1">
    <location>
        <begin position="241"/>
        <end position="260"/>
    </location>
</feature>
<proteinExistence type="predicted"/>
<evidence type="ECO:0000313" key="2">
    <source>
        <dbReference type="EMBL" id="AAR35274.1"/>
    </source>
</evidence>